<comment type="caution">
    <text evidence="1">The sequence shown here is derived from an EMBL/GenBank/DDBJ whole genome shotgun (WGS) entry which is preliminary data.</text>
</comment>
<accession>A0ABQ9EFY4</accession>
<evidence type="ECO:0000313" key="2">
    <source>
        <dbReference type="Proteomes" id="UP001217089"/>
    </source>
</evidence>
<name>A0ABQ9EFY4_TEGGR</name>
<reference evidence="1 2" key="1">
    <citation type="submission" date="2022-12" db="EMBL/GenBank/DDBJ databases">
        <title>Chromosome-level genome of Tegillarca granosa.</title>
        <authorList>
            <person name="Kim J."/>
        </authorList>
    </citation>
    <scope>NUCLEOTIDE SEQUENCE [LARGE SCALE GENOMIC DNA]</scope>
    <source>
        <strain evidence="1">Teg-2019</strain>
        <tissue evidence="1">Adductor muscle</tissue>
    </source>
</reference>
<proteinExistence type="predicted"/>
<evidence type="ECO:0000313" key="1">
    <source>
        <dbReference type="EMBL" id="KAJ8302425.1"/>
    </source>
</evidence>
<protein>
    <submittedName>
        <fullName evidence="1">Uncharacterized protein</fullName>
    </submittedName>
</protein>
<gene>
    <name evidence="1" type="ORF">KUTeg_018821</name>
</gene>
<organism evidence="1 2">
    <name type="scientific">Tegillarca granosa</name>
    <name type="common">Malaysian cockle</name>
    <name type="synonym">Anadara granosa</name>
    <dbReference type="NCBI Taxonomy" id="220873"/>
    <lineage>
        <taxon>Eukaryota</taxon>
        <taxon>Metazoa</taxon>
        <taxon>Spiralia</taxon>
        <taxon>Lophotrochozoa</taxon>
        <taxon>Mollusca</taxon>
        <taxon>Bivalvia</taxon>
        <taxon>Autobranchia</taxon>
        <taxon>Pteriomorphia</taxon>
        <taxon>Arcoida</taxon>
        <taxon>Arcoidea</taxon>
        <taxon>Arcidae</taxon>
        <taxon>Tegillarca</taxon>
    </lineage>
</organism>
<dbReference type="EMBL" id="JARBDR010000917">
    <property type="protein sequence ID" value="KAJ8302425.1"/>
    <property type="molecule type" value="Genomic_DNA"/>
</dbReference>
<keyword evidence="2" id="KW-1185">Reference proteome</keyword>
<dbReference type="Proteomes" id="UP001217089">
    <property type="component" value="Unassembled WGS sequence"/>
</dbReference>
<sequence length="86" mass="10232">MPLFYLNLYFVEEGCQAIFHNRSPLLIAIDVDPILMYETKCRPPKDFRTPVYYSLPRYYVMQVLSEMAAYKCSNGYYTLYGLRIPR</sequence>